<dbReference type="InterPro" id="IPR006016">
    <property type="entry name" value="UspA"/>
</dbReference>
<evidence type="ECO:0000313" key="4">
    <source>
        <dbReference type="Proteomes" id="UP000191040"/>
    </source>
</evidence>
<dbReference type="InterPro" id="IPR006015">
    <property type="entry name" value="Universal_stress_UspA"/>
</dbReference>
<reference evidence="4" key="1">
    <citation type="submission" date="2017-02" db="EMBL/GenBank/DDBJ databases">
        <authorList>
            <person name="Varghese N."/>
            <person name="Submissions S."/>
        </authorList>
    </citation>
    <scope>NUCLEOTIDE SEQUENCE [LARGE SCALE GENOMIC DNA]</scope>
    <source>
        <strain evidence="4">9H-4</strain>
    </source>
</reference>
<accession>A0A1T4YYV6</accession>
<dbReference type="Proteomes" id="UP000191040">
    <property type="component" value="Chromosome I"/>
</dbReference>
<dbReference type="AlphaFoldDB" id="A0A1T4YYV6"/>
<keyword evidence="4" id="KW-1185">Reference proteome</keyword>
<organism evidence="3 4">
    <name type="scientific">Aeromicrobium choanae</name>
    <dbReference type="NCBI Taxonomy" id="1736691"/>
    <lineage>
        <taxon>Bacteria</taxon>
        <taxon>Bacillati</taxon>
        <taxon>Actinomycetota</taxon>
        <taxon>Actinomycetes</taxon>
        <taxon>Propionibacteriales</taxon>
        <taxon>Nocardioidaceae</taxon>
        <taxon>Aeromicrobium</taxon>
    </lineage>
</organism>
<comment type="similarity">
    <text evidence="1">Belongs to the universal stress protein A family.</text>
</comment>
<feature type="domain" description="UspA" evidence="2">
    <location>
        <begin position="4"/>
        <end position="141"/>
    </location>
</feature>
<dbReference type="EMBL" id="LT796768">
    <property type="protein sequence ID" value="SKB06979.1"/>
    <property type="molecule type" value="Genomic_DNA"/>
</dbReference>
<dbReference type="Gene3D" id="3.40.50.620">
    <property type="entry name" value="HUPs"/>
    <property type="match status" value="1"/>
</dbReference>
<dbReference type="STRING" id="1736691.SAMN06295964_1526"/>
<proteinExistence type="inferred from homology"/>
<dbReference type="SUPFAM" id="SSF52402">
    <property type="entry name" value="Adenine nucleotide alpha hydrolases-like"/>
    <property type="match status" value="1"/>
</dbReference>
<sequence length="160" mass="16579">MSTNTIVVGVDETPAGAAALTWAAQEADLRGADLRIVHVWQIDAAVAMAGAEVPWMAYESDARSNAANWVTETIGAQDASGSPRRIEVVQGAPGPTLVEASRDAAMLVVGTRVHTGISRVLFGSVSHYCLTHAQCVVVAVPTTSVAESVDVASADDLVSH</sequence>
<evidence type="ECO:0000313" key="3">
    <source>
        <dbReference type="EMBL" id="SKB06979.1"/>
    </source>
</evidence>
<dbReference type="InterPro" id="IPR014729">
    <property type="entry name" value="Rossmann-like_a/b/a_fold"/>
</dbReference>
<dbReference type="PANTHER" id="PTHR46553">
    <property type="entry name" value="ADENINE NUCLEOTIDE ALPHA HYDROLASES-LIKE SUPERFAMILY PROTEIN"/>
    <property type="match status" value="1"/>
</dbReference>
<name>A0A1T4YYV6_9ACTN</name>
<gene>
    <name evidence="3" type="ORF">SAMN06295964_1526</name>
</gene>
<dbReference type="PRINTS" id="PR01438">
    <property type="entry name" value="UNVRSLSTRESS"/>
</dbReference>
<dbReference type="Pfam" id="PF00582">
    <property type="entry name" value="Usp"/>
    <property type="match status" value="1"/>
</dbReference>
<dbReference type="PANTHER" id="PTHR46553:SF3">
    <property type="entry name" value="ADENINE NUCLEOTIDE ALPHA HYDROLASES-LIKE SUPERFAMILY PROTEIN"/>
    <property type="match status" value="1"/>
</dbReference>
<evidence type="ECO:0000256" key="1">
    <source>
        <dbReference type="ARBA" id="ARBA00008791"/>
    </source>
</evidence>
<evidence type="ECO:0000259" key="2">
    <source>
        <dbReference type="Pfam" id="PF00582"/>
    </source>
</evidence>
<dbReference type="RefSeq" id="WP_197684426.1">
    <property type="nucleotide sequence ID" value="NZ_LT796768.1"/>
</dbReference>
<protein>
    <submittedName>
        <fullName evidence="3">Nucleotide-binding universal stress protein, UspA family</fullName>
    </submittedName>
</protein>